<feature type="region of interest" description="Disordered" evidence="1">
    <location>
        <begin position="51"/>
        <end position="98"/>
    </location>
</feature>
<keyword evidence="3" id="KW-1185">Reference proteome</keyword>
<reference evidence="2 3" key="1">
    <citation type="submission" date="2024-02" db="EMBL/GenBank/DDBJ databases">
        <title>High-quality chromosome-scale genome assembly of Pensacola bahiagrass (Paspalum notatum Flugge var. saurae).</title>
        <authorList>
            <person name="Vega J.M."/>
            <person name="Podio M."/>
            <person name="Orjuela J."/>
            <person name="Siena L.A."/>
            <person name="Pessino S.C."/>
            <person name="Combes M.C."/>
            <person name="Mariac C."/>
            <person name="Albertini E."/>
            <person name="Pupilli F."/>
            <person name="Ortiz J.P.A."/>
            <person name="Leblanc O."/>
        </authorList>
    </citation>
    <scope>NUCLEOTIDE SEQUENCE [LARGE SCALE GENOMIC DNA]</scope>
    <source>
        <strain evidence="2">R1</strain>
        <tissue evidence="2">Leaf</tissue>
    </source>
</reference>
<dbReference type="EMBL" id="CP144747">
    <property type="protein sequence ID" value="WVZ62889.1"/>
    <property type="molecule type" value="Genomic_DNA"/>
</dbReference>
<evidence type="ECO:0000313" key="3">
    <source>
        <dbReference type="Proteomes" id="UP001341281"/>
    </source>
</evidence>
<accession>A0AAQ3T0E5</accession>
<dbReference type="AlphaFoldDB" id="A0AAQ3T0E5"/>
<sequence>MNYCHQPPAILRASPHRRRSTTSRRQAARETPRSGFAIGHAAARLYLSPAASSGTCTGRPSRRLGRPHYQTSSPVIGKPPSMQETRAHARSATGQTRRHQYRLTQGSRAKAVVADPPVPMQAAPPRGVCNARTHPRMPPCMTMRHCDTAHGVTKKKGPCYVDGLPSPNQPAVFKAV</sequence>
<gene>
    <name evidence="2" type="ORF">U9M48_012581</name>
</gene>
<feature type="region of interest" description="Disordered" evidence="1">
    <location>
        <begin position="1"/>
        <end position="36"/>
    </location>
</feature>
<proteinExistence type="predicted"/>
<organism evidence="2 3">
    <name type="scientific">Paspalum notatum var. saurae</name>
    <dbReference type="NCBI Taxonomy" id="547442"/>
    <lineage>
        <taxon>Eukaryota</taxon>
        <taxon>Viridiplantae</taxon>
        <taxon>Streptophyta</taxon>
        <taxon>Embryophyta</taxon>
        <taxon>Tracheophyta</taxon>
        <taxon>Spermatophyta</taxon>
        <taxon>Magnoliopsida</taxon>
        <taxon>Liliopsida</taxon>
        <taxon>Poales</taxon>
        <taxon>Poaceae</taxon>
        <taxon>PACMAD clade</taxon>
        <taxon>Panicoideae</taxon>
        <taxon>Andropogonodae</taxon>
        <taxon>Paspaleae</taxon>
        <taxon>Paspalinae</taxon>
        <taxon>Paspalum</taxon>
    </lineage>
</organism>
<dbReference type="Proteomes" id="UP001341281">
    <property type="component" value="Chromosome 03"/>
</dbReference>
<name>A0AAQ3T0E5_PASNO</name>
<evidence type="ECO:0000313" key="2">
    <source>
        <dbReference type="EMBL" id="WVZ62889.1"/>
    </source>
</evidence>
<evidence type="ECO:0000256" key="1">
    <source>
        <dbReference type="SAM" id="MobiDB-lite"/>
    </source>
</evidence>
<protein>
    <submittedName>
        <fullName evidence="2">Uncharacterized protein</fullName>
    </submittedName>
</protein>